<sequence length="118" mass="13138">MQRRRRGDLERAVLRVLWEADEPVSATWVRDRFEDDDRPALTTVLTVLTRLVDKGAVERTGSARSQRFAPTRTEAQAAAGAMEAALATTADRPSALQEFAGRLDQTELRALRRALDSS</sequence>
<dbReference type="RefSeq" id="WP_188780113.1">
    <property type="nucleotide sequence ID" value="NZ_BMKQ01000001.1"/>
</dbReference>
<dbReference type="AlphaFoldDB" id="A0A917F666"/>
<dbReference type="Pfam" id="PF03965">
    <property type="entry name" value="Penicillinase_R"/>
    <property type="match status" value="1"/>
</dbReference>
<dbReference type="InterPro" id="IPR036388">
    <property type="entry name" value="WH-like_DNA-bd_sf"/>
</dbReference>
<keyword evidence="2" id="KW-0805">Transcription regulation</keyword>
<evidence type="ECO:0000313" key="6">
    <source>
        <dbReference type="Proteomes" id="UP000649179"/>
    </source>
</evidence>
<reference evidence="5" key="2">
    <citation type="submission" date="2020-09" db="EMBL/GenBank/DDBJ databases">
        <authorList>
            <person name="Sun Q."/>
            <person name="Zhou Y."/>
        </authorList>
    </citation>
    <scope>NUCLEOTIDE SEQUENCE</scope>
    <source>
        <strain evidence="5">CGMCC 1.16067</strain>
    </source>
</reference>
<dbReference type="GO" id="GO:0003677">
    <property type="term" value="F:DNA binding"/>
    <property type="evidence" value="ECO:0007669"/>
    <property type="project" value="UniProtKB-KW"/>
</dbReference>
<proteinExistence type="inferred from homology"/>
<dbReference type="Proteomes" id="UP000649179">
    <property type="component" value="Unassembled WGS sequence"/>
</dbReference>
<evidence type="ECO:0008006" key="7">
    <source>
        <dbReference type="Google" id="ProtNLM"/>
    </source>
</evidence>
<dbReference type="EMBL" id="BMKQ01000001">
    <property type="protein sequence ID" value="GGF50476.1"/>
    <property type="molecule type" value="Genomic_DNA"/>
</dbReference>
<evidence type="ECO:0000256" key="2">
    <source>
        <dbReference type="ARBA" id="ARBA00023015"/>
    </source>
</evidence>
<dbReference type="Gene3D" id="6.10.140.850">
    <property type="match status" value="1"/>
</dbReference>
<dbReference type="InterPro" id="IPR036390">
    <property type="entry name" value="WH_DNA-bd_sf"/>
</dbReference>
<organism evidence="5 6">
    <name type="scientific">Marmoricola endophyticus</name>
    <dbReference type="NCBI Taxonomy" id="2040280"/>
    <lineage>
        <taxon>Bacteria</taxon>
        <taxon>Bacillati</taxon>
        <taxon>Actinomycetota</taxon>
        <taxon>Actinomycetes</taxon>
        <taxon>Propionibacteriales</taxon>
        <taxon>Nocardioidaceae</taxon>
        <taxon>Marmoricola</taxon>
    </lineage>
</organism>
<dbReference type="Gene3D" id="1.10.10.10">
    <property type="entry name" value="Winged helix-like DNA-binding domain superfamily/Winged helix DNA-binding domain"/>
    <property type="match status" value="1"/>
</dbReference>
<dbReference type="GO" id="GO:0045892">
    <property type="term" value="P:negative regulation of DNA-templated transcription"/>
    <property type="evidence" value="ECO:0007669"/>
    <property type="project" value="InterPro"/>
</dbReference>
<dbReference type="SUPFAM" id="SSF46785">
    <property type="entry name" value="Winged helix' DNA-binding domain"/>
    <property type="match status" value="1"/>
</dbReference>
<keyword evidence="6" id="KW-1185">Reference proteome</keyword>
<comment type="caution">
    <text evidence="5">The sequence shown here is derived from an EMBL/GenBank/DDBJ whole genome shotgun (WGS) entry which is preliminary data.</text>
</comment>
<reference evidence="5" key="1">
    <citation type="journal article" date="2014" name="Int. J. Syst. Evol. Microbiol.">
        <title>Complete genome sequence of Corynebacterium casei LMG S-19264T (=DSM 44701T), isolated from a smear-ripened cheese.</title>
        <authorList>
            <consortium name="US DOE Joint Genome Institute (JGI-PGF)"/>
            <person name="Walter F."/>
            <person name="Albersmeier A."/>
            <person name="Kalinowski J."/>
            <person name="Ruckert C."/>
        </authorList>
    </citation>
    <scope>NUCLEOTIDE SEQUENCE</scope>
    <source>
        <strain evidence="5">CGMCC 1.16067</strain>
    </source>
</reference>
<evidence type="ECO:0000256" key="3">
    <source>
        <dbReference type="ARBA" id="ARBA00023125"/>
    </source>
</evidence>
<comment type="similarity">
    <text evidence="1">Belongs to the BlaI transcriptional regulatory family.</text>
</comment>
<keyword evidence="3" id="KW-0238">DNA-binding</keyword>
<evidence type="ECO:0000256" key="1">
    <source>
        <dbReference type="ARBA" id="ARBA00011046"/>
    </source>
</evidence>
<protein>
    <recommendedName>
        <fullName evidence="7">Transcriptional regulator</fullName>
    </recommendedName>
</protein>
<name>A0A917F666_9ACTN</name>
<accession>A0A917F666</accession>
<evidence type="ECO:0000313" key="5">
    <source>
        <dbReference type="EMBL" id="GGF50476.1"/>
    </source>
</evidence>
<gene>
    <name evidence="5" type="ORF">GCM10011519_25540</name>
</gene>
<evidence type="ECO:0000256" key="4">
    <source>
        <dbReference type="ARBA" id="ARBA00023163"/>
    </source>
</evidence>
<keyword evidence="4" id="KW-0804">Transcription</keyword>
<dbReference type="InterPro" id="IPR005650">
    <property type="entry name" value="BlaI_family"/>
</dbReference>